<feature type="compositionally biased region" description="Low complexity" evidence="1">
    <location>
        <begin position="1"/>
        <end position="23"/>
    </location>
</feature>
<dbReference type="EMBL" id="BMQK01000004">
    <property type="protein sequence ID" value="GGQ54279.1"/>
    <property type="molecule type" value="Genomic_DNA"/>
</dbReference>
<name>A0A918BAV5_9ACTN</name>
<reference evidence="2" key="1">
    <citation type="journal article" date="2014" name="Int. J. Syst. Evol. Microbiol.">
        <title>Complete genome sequence of Corynebacterium casei LMG S-19264T (=DSM 44701T), isolated from a smear-ripened cheese.</title>
        <authorList>
            <consortium name="US DOE Joint Genome Institute (JGI-PGF)"/>
            <person name="Walter F."/>
            <person name="Albersmeier A."/>
            <person name="Kalinowski J."/>
            <person name="Ruckert C."/>
        </authorList>
    </citation>
    <scope>NUCLEOTIDE SEQUENCE</scope>
    <source>
        <strain evidence="2">JCM 3131</strain>
    </source>
</reference>
<reference evidence="2" key="2">
    <citation type="submission" date="2020-09" db="EMBL/GenBank/DDBJ databases">
        <authorList>
            <person name="Sun Q."/>
            <person name="Ohkuma M."/>
        </authorList>
    </citation>
    <scope>NUCLEOTIDE SEQUENCE</scope>
    <source>
        <strain evidence="2">JCM 3131</strain>
    </source>
</reference>
<protein>
    <submittedName>
        <fullName evidence="2">Uncharacterized protein</fullName>
    </submittedName>
</protein>
<sequence length="101" mass="10899">MQASGAAGASDASLATSPSLTTSEDNMTLHRLGKDPESPNNGSPTVYLDDETGNYILQGWRVTDAERLAQMDIPDHETVIEFPRRMMQFFPEVNDGGGIGV</sequence>
<keyword evidence="3" id="KW-1185">Reference proteome</keyword>
<comment type="caution">
    <text evidence="2">The sequence shown here is derived from an EMBL/GenBank/DDBJ whole genome shotgun (WGS) entry which is preliminary data.</text>
</comment>
<dbReference type="Proteomes" id="UP000620156">
    <property type="component" value="Unassembled WGS sequence"/>
</dbReference>
<feature type="region of interest" description="Disordered" evidence="1">
    <location>
        <begin position="1"/>
        <end position="49"/>
    </location>
</feature>
<dbReference type="AlphaFoldDB" id="A0A918BAV5"/>
<gene>
    <name evidence="2" type="ORF">GCM10010145_24730</name>
</gene>
<evidence type="ECO:0000256" key="1">
    <source>
        <dbReference type="SAM" id="MobiDB-lite"/>
    </source>
</evidence>
<accession>A0A918BAV5</accession>
<proteinExistence type="predicted"/>
<evidence type="ECO:0000313" key="3">
    <source>
        <dbReference type="Proteomes" id="UP000620156"/>
    </source>
</evidence>
<evidence type="ECO:0000313" key="2">
    <source>
        <dbReference type="EMBL" id="GGQ54279.1"/>
    </source>
</evidence>
<organism evidence="2 3">
    <name type="scientific">Streptomyces ruber</name>
    <dbReference type="NCBI Taxonomy" id="83378"/>
    <lineage>
        <taxon>Bacteria</taxon>
        <taxon>Bacillati</taxon>
        <taxon>Actinomycetota</taxon>
        <taxon>Actinomycetes</taxon>
        <taxon>Kitasatosporales</taxon>
        <taxon>Streptomycetaceae</taxon>
        <taxon>Streptomyces</taxon>
    </lineage>
</organism>